<evidence type="ECO:0000256" key="1">
    <source>
        <dbReference type="SAM" id="MobiDB-lite"/>
    </source>
</evidence>
<evidence type="ECO:0000313" key="3">
    <source>
        <dbReference type="Proteomes" id="UP000828390"/>
    </source>
</evidence>
<dbReference type="Proteomes" id="UP000828390">
    <property type="component" value="Unassembled WGS sequence"/>
</dbReference>
<comment type="caution">
    <text evidence="2">The sequence shown here is derived from an EMBL/GenBank/DDBJ whole genome shotgun (WGS) entry which is preliminary data.</text>
</comment>
<feature type="region of interest" description="Disordered" evidence="1">
    <location>
        <begin position="36"/>
        <end position="71"/>
    </location>
</feature>
<dbReference type="EMBL" id="JAIWYP010000001">
    <property type="protein sequence ID" value="KAH3886710.1"/>
    <property type="molecule type" value="Genomic_DNA"/>
</dbReference>
<name>A0A9D4S174_DREPO</name>
<keyword evidence="3" id="KW-1185">Reference proteome</keyword>
<feature type="compositionally biased region" description="Basic and acidic residues" evidence="1">
    <location>
        <begin position="51"/>
        <end position="60"/>
    </location>
</feature>
<organism evidence="2 3">
    <name type="scientific">Dreissena polymorpha</name>
    <name type="common">Zebra mussel</name>
    <name type="synonym">Mytilus polymorpha</name>
    <dbReference type="NCBI Taxonomy" id="45954"/>
    <lineage>
        <taxon>Eukaryota</taxon>
        <taxon>Metazoa</taxon>
        <taxon>Spiralia</taxon>
        <taxon>Lophotrochozoa</taxon>
        <taxon>Mollusca</taxon>
        <taxon>Bivalvia</taxon>
        <taxon>Autobranchia</taxon>
        <taxon>Heteroconchia</taxon>
        <taxon>Euheterodonta</taxon>
        <taxon>Imparidentia</taxon>
        <taxon>Neoheterodontei</taxon>
        <taxon>Myida</taxon>
        <taxon>Dreissenoidea</taxon>
        <taxon>Dreissenidae</taxon>
        <taxon>Dreissena</taxon>
    </lineage>
</organism>
<reference evidence="2" key="2">
    <citation type="submission" date="2020-11" db="EMBL/GenBank/DDBJ databases">
        <authorList>
            <person name="McCartney M.A."/>
            <person name="Auch B."/>
            <person name="Kono T."/>
            <person name="Mallez S."/>
            <person name="Becker A."/>
            <person name="Gohl D.M."/>
            <person name="Silverstein K.A.T."/>
            <person name="Koren S."/>
            <person name="Bechman K.B."/>
            <person name="Herman A."/>
            <person name="Abrahante J.E."/>
            <person name="Garbe J."/>
        </authorList>
    </citation>
    <scope>NUCLEOTIDE SEQUENCE</scope>
    <source>
        <strain evidence="2">Duluth1</strain>
        <tissue evidence="2">Whole animal</tissue>
    </source>
</reference>
<proteinExistence type="predicted"/>
<gene>
    <name evidence="2" type="ORF">DPMN_010723</name>
</gene>
<sequence length="101" mass="11363">MATARVGPHEPLLLGEYQMKKAGLVWTRRQSSLSVPVYTKGQARRRSPSRPSEEKQDGQFKRMANQGNDDNFQITSGETFKLIPSPAASIILHCITDKRCF</sequence>
<reference evidence="2" key="1">
    <citation type="journal article" date="2019" name="bioRxiv">
        <title>The Genome of the Zebra Mussel, Dreissena polymorpha: A Resource for Invasive Species Research.</title>
        <authorList>
            <person name="McCartney M.A."/>
            <person name="Auch B."/>
            <person name="Kono T."/>
            <person name="Mallez S."/>
            <person name="Zhang Y."/>
            <person name="Obille A."/>
            <person name="Becker A."/>
            <person name="Abrahante J.E."/>
            <person name="Garbe J."/>
            <person name="Badalamenti J.P."/>
            <person name="Herman A."/>
            <person name="Mangelson H."/>
            <person name="Liachko I."/>
            <person name="Sullivan S."/>
            <person name="Sone E.D."/>
            <person name="Koren S."/>
            <person name="Silverstein K.A.T."/>
            <person name="Beckman K.B."/>
            <person name="Gohl D.M."/>
        </authorList>
    </citation>
    <scope>NUCLEOTIDE SEQUENCE</scope>
    <source>
        <strain evidence="2">Duluth1</strain>
        <tissue evidence="2">Whole animal</tissue>
    </source>
</reference>
<evidence type="ECO:0000313" key="2">
    <source>
        <dbReference type="EMBL" id="KAH3886710.1"/>
    </source>
</evidence>
<dbReference type="AlphaFoldDB" id="A0A9D4S174"/>
<protein>
    <submittedName>
        <fullName evidence="2">Uncharacterized protein</fullName>
    </submittedName>
</protein>
<accession>A0A9D4S174</accession>